<feature type="domain" description="FAD-binding" evidence="4">
    <location>
        <begin position="6"/>
        <end position="343"/>
    </location>
</feature>
<dbReference type="PANTHER" id="PTHR43004">
    <property type="entry name" value="TRK SYSTEM POTASSIUM UPTAKE PROTEIN"/>
    <property type="match status" value="1"/>
</dbReference>
<accession>A0A285L4S5</accession>
<organism evidence="5 6">
    <name type="scientific">Nocardia amikacinitolerans</name>
    <dbReference type="NCBI Taxonomy" id="756689"/>
    <lineage>
        <taxon>Bacteria</taxon>
        <taxon>Bacillati</taxon>
        <taxon>Actinomycetota</taxon>
        <taxon>Actinomycetes</taxon>
        <taxon>Mycobacteriales</taxon>
        <taxon>Nocardiaceae</taxon>
        <taxon>Nocardia</taxon>
    </lineage>
</organism>
<sequence length="548" mass="58350">MSEMLHVLVVGAGPTGLALATELRRHGLTCRIIDRAVDRPANQARALTMWDGALDVLDRHGTGDAVRARGLPMTAARYFSGGRPVAQVRFGPETGNDAEPLIITQPSVESVLVQNLRTLDVPVEWRTELVELTDRGEHVEVLLRHDDAEERLIAQWVVGCDGAHSAVRTLSGITFEGSTYPQSYTLGDGVITAPVPPGEAHYHLHPDGVLVVVPLPDGQVRVFADASGIGGDPDAAPTVDDLQQLADKRAPYPIRIHELQWATRFLVHMRHSAAFRKGRCVLAGDAAHVHSPAGGQGLNTGIQDAANLGGKLAAIISGGADAEVLLAGYESERMPIAREVIQAADRQTKLWTVGSRPGRAVRDLVLGTLSRSGLLEKRLVPSLAQYELDYRHSPAVGKRGGRRALGRAIPEAALIGPDGAATGLRRLLSAPWHVLLAVLDATPSADDAGRVSMLRARITESGLPFRLHVIVPGDPSTTTAPDLGEVYYAPPGFAPKHELAGCKLIAIRPDGYVADASPTLDLDELLGKLPGFRAPHGVAPTPLGRKVS</sequence>
<keyword evidence="3" id="KW-0274">FAD</keyword>
<dbReference type="AlphaFoldDB" id="A0A285L4S5"/>
<dbReference type="Gene3D" id="3.50.50.60">
    <property type="entry name" value="FAD/NAD(P)-binding domain"/>
    <property type="match status" value="1"/>
</dbReference>
<dbReference type="RefSeq" id="WP_179830787.1">
    <property type="nucleotide sequence ID" value="NZ_OBEG01000001.1"/>
</dbReference>
<dbReference type="EMBL" id="OBEG01000001">
    <property type="protein sequence ID" value="SNY79925.1"/>
    <property type="molecule type" value="Genomic_DNA"/>
</dbReference>
<gene>
    <name evidence="5" type="ORF">SAMN04244553_1766</name>
</gene>
<dbReference type="GO" id="GO:0071949">
    <property type="term" value="F:FAD binding"/>
    <property type="evidence" value="ECO:0007669"/>
    <property type="project" value="InterPro"/>
</dbReference>
<evidence type="ECO:0000313" key="6">
    <source>
        <dbReference type="Proteomes" id="UP000219565"/>
    </source>
</evidence>
<name>A0A285L4S5_9NOCA</name>
<dbReference type="GO" id="GO:0016709">
    <property type="term" value="F:oxidoreductase activity, acting on paired donors, with incorporation or reduction of molecular oxygen, NAD(P)H as one donor, and incorporation of one atom of oxygen"/>
    <property type="evidence" value="ECO:0007669"/>
    <property type="project" value="UniProtKB-ARBA"/>
</dbReference>
<dbReference type="PANTHER" id="PTHR43004:SF19">
    <property type="entry name" value="BINDING MONOOXYGENASE, PUTATIVE (JCVI)-RELATED"/>
    <property type="match status" value="1"/>
</dbReference>
<evidence type="ECO:0000256" key="3">
    <source>
        <dbReference type="ARBA" id="ARBA00022827"/>
    </source>
</evidence>
<evidence type="ECO:0000256" key="2">
    <source>
        <dbReference type="ARBA" id="ARBA00022630"/>
    </source>
</evidence>
<keyword evidence="6" id="KW-1185">Reference proteome</keyword>
<dbReference type="Gene3D" id="3.30.70.2450">
    <property type="match status" value="1"/>
</dbReference>
<dbReference type="InterPro" id="IPR036188">
    <property type="entry name" value="FAD/NAD-bd_sf"/>
</dbReference>
<keyword evidence="2" id="KW-0285">Flavoprotein</keyword>
<reference evidence="5 6" key="1">
    <citation type="submission" date="2017-09" db="EMBL/GenBank/DDBJ databases">
        <authorList>
            <person name="Ehlers B."/>
            <person name="Leendertz F.H."/>
        </authorList>
    </citation>
    <scope>NUCLEOTIDE SEQUENCE [LARGE SCALE GENOMIC DNA]</scope>
    <source>
        <strain evidence="5 6">DSM 45537</strain>
    </source>
</reference>
<dbReference type="STRING" id="1379680.GCA_001612615_01294"/>
<evidence type="ECO:0000259" key="4">
    <source>
        <dbReference type="Pfam" id="PF01494"/>
    </source>
</evidence>
<dbReference type="Proteomes" id="UP000219565">
    <property type="component" value="Unassembled WGS sequence"/>
</dbReference>
<proteinExistence type="predicted"/>
<evidence type="ECO:0000256" key="1">
    <source>
        <dbReference type="ARBA" id="ARBA00001974"/>
    </source>
</evidence>
<dbReference type="Gene3D" id="3.40.30.120">
    <property type="match status" value="1"/>
</dbReference>
<dbReference type="InterPro" id="IPR050641">
    <property type="entry name" value="RIFMO-like"/>
</dbReference>
<comment type="cofactor">
    <cofactor evidence="1">
        <name>FAD</name>
        <dbReference type="ChEBI" id="CHEBI:57692"/>
    </cofactor>
</comment>
<evidence type="ECO:0000313" key="5">
    <source>
        <dbReference type="EMBL" id="SNY79925.1"/>
    </source>
</evidence>
<dbReference type="PRINTS" id="PR00420">
    <property type="entry name" value="RNGMNOXGNASE"/>
</dbReference>
<protein>
    <submittedName>
        <fullName evidence="5">2-polyprenyl-6-methoxyphenol hydroxylase</fullName>
    </submittedName>
</protein>
<dbReference type="Pfam" id="PF01494">
    <property type="entry name" value="FAD_binding_3"/>
    <property type="match status" value="1"/>
</dbReference>
<dbReference type="InterPro" id="IPR002938">
    <property type="entry name" value="FAD-bd"/>
</dbReference>
<dbReference type="SUPFAM" id="SSF51905">
    <property type="entry name" value="FAD/NAD(P)-binding domain"/>
    <property type="match status" value="1"/>
</dbReference>